<dbReference type="AlphaFoldDB" id="A0A9J6B4A3"/>
<dbReference type="EMBL" id="JACXVP010000001">
    <property type="protein sequence ID" value="KAG5631451.1"/>
    <property type="molecule type" value="Genomic_DNA"/>
</dbReference>
<gene>
    <name evidence="1" type="ORF">H5410_003168</name>
</gene>
<sequence>MLGHLVSWGQLAQPLGILPKVKKHEDTGQFGALKSLRRPLIAPPEPFLYRRTLSEVLKPKLLNQWSVGIGLSWVQLERVNHKPFSTHSTRESEWTTGKAVLHCCLLVFERNQFDSG</sequence>
<evidence type="ECO:0000313" key="2">
    <source>
        <dbReference type="Proteomes" id="UP000824120"/>
    </source>
</evidence>
<organism evidence="1 2">
    <name type="scientific">Solanum commersonii</name>
    <name type="common">Commerson's wild potato</name>
    <name type="synonym">Commerson's nightshade</name>
    <dbReference type="NCBI Taxonomy" id="4109"/>
    <lineage>
        <taxon>Eukaryota</taxon>
        <taxon>Viridiplantae</taxon>
        <taxon>Streptophyta</taxon>
        <taxon>Embryophyta</taxon>
        <taxon>Tracheophyta</taxon>
        <taxon>Spermatophyta</taxon>
        <taxon>Magnoliopsida</taxon>
        <taxon>eudicotyledons</taxon>
        <taxon>Gunneridae</taxon>
        <taxon>Pentapetalae</taxon>
        <taxon>asterids</taxon>
        <taxon>lamiids</taxon>
        <taxon>Solanales</taxon>
        <taxon>Solanaceae</taxon>
        <taxon>Solanoideae</taxon>
        <taxon>Solaneae</taxon>
        <taxon>Solanum</taxon>
    </lineage>
</organism>
<reference evidence="1 2" key="1">
    <citation type="submission" date="2020-09" db="EMBL/GenBank/DDBJ databases">
        <title>De no assembly of potato wild relative species, Solanum commersonii.</title>
        <authorList>
            <person name="Cho K."/>
        </authorList>
    </citation>
    <scope>NUCLEOTIDE SEQUENCE [LARGE SCALE GENOMIC DNA]</scope>
    <source>
        <strain evidence="1">LZ3.2</strain>
        <tissue evidence="1">Leaf</tissue>
    </source>
</reference>
<comment type="caution">
    <text evidence="1">The sequence shown here is derived from an EMBL/GenBank/DDBJ whole genome shotgun (WGS) entry which is preliminary data.</text>
</comment>
<accession>A0A9J6B4A3</accession>
<name>A0A9J6B4A3_SOLCO</name>
<keyword evidence="2" id="KW-1185">Reference proteome</keyword>
<evidence type="ECO:0000313" key="1">
    <source>
        <dbReference type="EMBL" id="KAG5631451.1"/>
    </source>
</evidence>
<proteinExistence type="predicted"/>
<dbReference type="Proteomes" id="UP000824120">
    <property type="component" value="Chromosome 1"/>
</dbReference>
<protein>
    <submittedName>
        <fullName evidence="1">Uncharacterized protein</fullName>
    </submittedName>
</protein>